<dbReference type="Gene3D" id="2.60.120.620">
    <property type="entry name" value="q2cbj1_9rhob like domain"/>
    <property type="match status" value="1"/>
</dbReference>
<dbReference type="KEGG" id="barn:D1092_05425"/>
<organism evidence="1 2">
    <name type="scientific">Bartonella krasnovii</name>
    <dbReference type="NCBI Taxonomy" id="2267275"/>
    <lineage>
        <taxon>Bacteria</taxon>
        <taxon>Pseudomonadati</taxon>
        <taxon>Pseudomonadota</taxon>
        <taxon>Alphaproteobacteria</taxon>
        <taxon>Hyphomicrobiales</taxon>
        <taxon>Bartonellaceae</taxon>
        <taxon>Bartonella</taxon>
    </lineage>
</organism>
<evidence type="ECO:0000313" key="2">
    <source>
        <dbReference type="Proteomes" id="UP000321311"/>
    </source>
</evidence>
<dbReference type="Proteomes" id="UP000321311">
    <property type="component" value="Chromosome"/>
</dbReference>
<proteinExistence type="predicted"/>
<dbReference type="EMBL" id="CP031844">
    <property type="protein sequence ID" value="QEE12430.1"/>
    <property type="molecule type" value="Genomic_DNA"/>
</dbReference>
<dbReference type="AlphaFoldDB" id="A0A5B9D206"/>
<protein>
    <submittedName>
        <fullName evidence="1">Uncharacterized protein</fullName>
    </submittedName>
</protein>
<evidence type="ECO:0000313" key="1">
    <source>
        <dbReference type="EMBL" id="QEE12430.1"/>
    </source>
</evidence>
<name>A0A5B9D206_9HYPH</name>
<dbReference type="GO" id="GO:0051213">
    <property type="term" value="F:dioxygenase activity"/>
    <property type="evidence" value="ECO:0007669"/>
    <property type="project" value="InterPro"/>
</dbReference>
<dbReference type="OrthoDB" id="9887874at2"/>
<accession>A0A5B9D206</accession>
<gene>
    <name evidence="1" type="ORF">D1092_05425</name>
</gene>
<sequence>MYDENRNKIKEIVLKGNLESILLDDMEMYHSASVISSINDEEGFRDLMVIDYREKRQ</sequence>
<reference evidence="2" key="1">
    <citation type="submission" date="2019-07" db="EMBL/GenBank/DDBJ databases">
        <title>Bartonella kosoyii sp. nov. and Bartonella krasnovii sp. nov., two novel members of the Bartonella elizabethae complex sensu lato, isolated from black rats and wild desert rodent-fleas.</title>
        <authorList>
            <person name="Gutierrez R."/>
            <person name="Shalit T."/>
            <person name="Markus B."/>
            <person name="Yuan C."/>
            <person name="Nachum-Biala Y."/>
            <person name="Elad D."/>
            <person name="Harrus S."/>
        </authorList>
    </citation>
    <scope>NUCLEOTIDE SEQUENCE [LARGE SCALE GENOMIC DNA]</scope>
    <source>
        <strain evidence="2">OE 1-1</strain>
    </source>
</reference>
<dbReference type="Pfam" id="PF10014">
    <property type="entry name" value="2OG-Fe_Oxy_2"/>
    <property type="match status" value="1"/>
</dbReference>
<dbReference type="InterPro" id="IPR018724">
    <property type="entry name" value="2OG-Fe_dioxygenase"/>
</dbReference>